<dbReference type="GO" id="GO:0008270">
    <property type="term" value="F:zinc ion binding"/>
    <property type="evidence" value="ECO:0007669"/>
    <property type="project" value="TreeGrafter"/>
</dbReference>
<dbReference type="GO" id="GO:0003700">
    <property type="term" value="F:DNA-binding transcription factor activity"/>
    <property type="evidence" value="ECO:0007669"/>
    <property type="project" value="InterPro"/>
</dbReference>
<keyword evidence="7" id="KW-0479">Metal-binding</keyword>
<evidence type="ECO:0000256" key="8">
    <source>
        <dbReference type="PIRSR" id="PIRSR602481-2"/>
    </source>
</evidence>
<dbReference type="InterPro" id="IPR036390">
    <property type="entry name" value="WH_DNA-bd_sf"/>
</dbReference>
<dbReference type="GO" id="GO:0000976">
    <property type="term" value="F:transcription cis-regulatory region binding"/>
    <property type="evidence" value="ECO:0007669"/>
    <property type="project" value="TreeGrafter"/>
</dbReference>
<dbReference type="AlphaFoldDB" id="A0A0C1UH84"/>
<evidence type="ECO:0000256" key="4">
    <source>
        <dbReference type="ARBA" id="ARBA00023015"/>
    </source>
</evidence>
<evidence type="ECO:0000313" key="9">
    <source>
        <dbReference type="EMBL" id="KIE46760.1"/>
    </source>
</evidence>
<dbReference type="SUPFAM" id="SSF46785">
    <property type="entry name" value="Winged helix' DNA-binding domain"/>
    <property type="match status" value="1"/>
</dbReference>
<dbReference type="OrthoDB" id="8659436at2"/>
<feature type="binding site" evidence="7">
    <location>
        <position position="105"/>
    </location>
    <ligand>
        <name>Zn(2+)</name>
        <dbReference type="ChEBI" id="CHEBI:29105"/>
    </ligand>
</feature>
<comment type="cofactor">
    <cofactor evidence="7">
        <name>Zn(2+)</name>
        <dbReference type="ChEBI" id="CHEBI:29105"/>
    </cofactor>
    <text evidence="7">Binds 1 zinc ion per subunit.</text>
</comment>
<keyword evidence="10" id="KW-1185">Reference proteome</keyword>
<dbReference type="GO" id="GO:1900376">
    <property type="term" value="P:regulation of secondary metabolite biosynthetic process"/>
    <property type="evidence" value="ECO:0007669"/>
    <property type="project" value="TreeGrafter"/>
</dbReference>
<evidence type="ECO:0000256" key="1">
    <source>
        <dbReference type="ARBA" id="ARBA00007957"/>
    </source>
</evidence>
<dbReference type="Proteomes" id="UP000031366">
    <property type="component" value="Unassembled WGS sequence"/>
</dbReference>
<dbReference type="InterPro" id="IPR036388">
    <property type="entry name" value="WH-like_DNA-bd_sf"/>
</dbReference>
<reference evidence="9 10" key="1">
    <citation type="journal article" date="2015" name="Infect. Genet. Evol.">
        <title>Genomic sequences of six botulinum neurotoxin-producing strains representing three clostridial species illustrate the mobility and diversity of botulinum neurotoxin genes.</title>
        <authorList>
            <person name="Smith T.J."/>
            <person name="Hill K.K."/>
            <person name="Xie G."/>
            <person name="Foley B.T."/>
            <person name="Williamson C.H."/>
            <person name="Foster J.T."/>
            <person name="Johnson S.L."/>
            <person name="Chertkov O."/>
            <person name="Teshima H."/>
            <person name="Gibbons H.S."/>
            <person name="Johnsky L.A."/>
            <person name="Karavis M.A."/>
            <person name="Smith L.A."/>
        </authorList>
    </citation>
    <scope>NUCLEOTIDE SEQUENCE [LARGE SCALE GENOMIC DNA]</scope>
    <source>
        <strain evidence="9 10">CDC 2741</strain>
    </source>
</reference>
<feature type="binding site" evidence="7">
    <location>
        <position position="142"/>
    </location>
    <ligand>
        <name>Zn(2+)</name>
        <dbReference type="ChEBI" id="CHEBI:29105"/>
    </ligand>
</feature>
<dbReference type="CDD" id="cd07153">
    <property type="entry name" value="Fur_like"/>
    <property type="match status" value="1"/>
</dbReference>
<dbReference type="PANTHER" id="PTHR33202">
    <property type="entry name" value="ZINC UPTAKE REGULATION PROTEIN"/>
    <property type="match status" value="1"/>
</dbReference>
<keyword evidence="6" id="KW-0804">Transcription</keyword>
<protein>
    <submittedName>
        <fullName evidence="9">Ferric uptake regulator family protein</fullName>
    </submittedName>
</protein>
<sequence>MIDTIDYYLDILKKNSENLTVQRMKLLEIFLEHPKDHFSSKELEDILKSKNELTSFSTIYRNLKVFKRFDFIKSIALDNGIKKYELNKISAYDIKLYAHLICKDCREIIDYIPEIDIEEILKREDYKSFKVESIDINIYGICEKCR</sequence>
<dbReference type="InterPro" id="IPR043135">
    <property type="entry name" value="Fur_C"/>
</dbReference>
<organism evidence="9 10">
    <name type="scientific">Clostridium argentinense CDC 2741</name>
    <dbReference type="NCBI Taxonomy" id="1418104"/>
    <lineage>
        <taxon>Bacteria</taxon>
        <taxon>Bacillati</taxon>
        <taxon>Bacillota</taxon>
        <taxon>Clostridia</taxon>
        <taxon>Eubacteriales</taxon>
        <taxon>Clostridiaceae</taxon>
        <taxon>Clostridium</taxon>
    </lineage>
</organism>
<gene>
    <name evidence="9" type="ORF">U732_3365</name>
</gene>
<dbReference type="Pfam" id="PF01475">
    <property type="entry name" value="FUR"/>
    <property type="match status" value="1"/>
</dbReference>
<dbReference type="PANTHER" id="PTHR33202:SF7">
    <property type="entry name" value="FERRIC UPTAKE REGULATION PROTEIN"/>
    <property type="match status" value="1"/>
</dbReference>
<dbReference type="EMBL" id="AYSO01000016">
    <property type="protein sequence ID" value="KIE46760.1"/>
    <property type="molecule type" value="Genomic_DNA"/>
</dbReference>
<name>A0A0C1UH84_9CLOT</name>
<evidence type="ECO:0000256" key="6">
    <source>
        <dbReference type="ARBA" id="ARBA00023163"/>
    </source>
</evidence>
<feature type="binding site" evidence="7">
    <location>
        <position position="102"/>
    </location>
    <ligand>
        <name>Zn(2+)</name>
        <dbReference type="ChEBI" id="CHEBI:29105"/>
    </ligand>
</feature>
<keyword evidence="2" id="KW-0678">Repressor</keyword>
<evidence type="ECO:0000313" key="10">
    <source>
        <dbReference type="Proteomes" id="UP000031366"/>
    </source>
</evidence>
<dbReference type="RefSeq" id="WP_039633082.1">
    <property type="nucleotide sequence ID" value="NZ_AYSO01000016.1"/>
</dbReference>
<proteinExistence type="inferred from homology"/>
<dbReference type="GO" id="GO:0045892">
    <property type="term" value="P:negative regulation of DNA-templated transcription"/>
    <property type="evidence" value="ECO:0007669"/>
    <property type="project" value="TreeGrafter"/>
</dbReference>
<evidence type="ECO:0000256" key="7">
    <source>
        <dbReference type="PIRSR" id="PIRSR602481-1"/>
    </source>
</evidence>
<evidence type="ECO:0000256" key="5">
    <source>
        <dbReference type="ARBA" id="ARBA00023125"/>
    </source>
</evidence>
<dbReference type="Gene3D" id="1.10.10.10">
    <property type="entry name" value="Winged helix-like DNA-binding domain superfamily/Winged helix DNA-binding domain"/>
    <property type="match status" value="1"/>
</dbReference>
<keyword evidence="4" id="KW-0805">Transcription regulation</keyword>
<keyword evidence="5" id="KW-0238">DNA-binding</keyword>
<accession>A0A0C1UH84</accession>
<feature type="binding site" evidence="8">
    <location>
        <position position="93"/>
    </location>
    <ligand>
        <name>Fe cation</name>
        <dbReference type="ChEBI" id="CHEBI:24875"/>
    </ligand>
</feature>
<dbReference type="Gene3D" id="3.30.1490.190">
    <property type="match status" value="1"/>
</dbReference>
<keyword evidence="8" id="KW-0408">Iron</keyword>
<dbReference type="InterPro" id="IPR002481">
    <property type="entry name" value="FUR"/>
</dbReference>
<keyword evidence="3 7" id="KW-0862">Zinc</keyword>
<comment type="caution">
    <text evidence="9">The sequence shown here is derived from an EMBL/GenBank/DDBJ whole genome shotgun (WGS) entry which is preliminary data.</text>
</comment>
<evidence type="ECO:0000256" key="2">
    <source>
        <dbReference type="ARBA" id="ARBA00022491"/>
    </source>
</evidence>
<feature type="binding site" evidence="8">
    <location>
        <position position="118"/>
    </location>
    <ligand>
        <name>Fe cation</name>
        <dbReference type="ChEBI" id="CHEBI:24875"/>
    </ligand>
</feature>
<dbReference type="STRING" id="29341.RSJ17_19105"/>
<comment type="cofactor">
    <cofactor evidence="8">
        <name>Mn(2+)</name>
        <dbReference type="ChEBI" id="CHEBI:29035"/>
    </cofactor>
    <cofactor evidence="8">
        <name>Fe(2+)</name>
        <dbReference type="ChEBI" id="CHEBI:29033"/>
    </cofactor>
    <text evidence="8">Binds 1 Mn(2+) or Fe(2+) ion per subunit.</text>
</comment>
<comment type="similarity">
    <text evidence="1">Belongs to the Fur family.</text>
</comment>
<feature type="binding site" evidence="7">
    <location>
        <position position="145"/>
    </location>
    <ligand>
        <name>Zn(2+)</name>
        <dbReference type="ChEBI" id="CHEBI:29105"/>
    </ligand>
</feature>
<evidence type="ECO:0000256" key="3">
    <source>
        <dbReference type="ARBA" id="ARBA00022833"/>
    </source>
</evidence>